<evidence type="ECO:0000313" key="15">
    <source>
        <dbReference type="Proteomes" id="UP000006178"/>
    </source>
</evidence>
<dbReference type="KEGG" id="tsh:Tsac_2059"/>
<sequence>MDREKDTMESKNNLDEDLKDNVSDADRPQDDSEGSIGTENSDQGEEKNYEGEIEELKNKLKQKEDEANEYLEMAQRLKAEFENYRRRTEKEKADLIEYGKEQVILDILPVIDNFERALEASHGDNEEIASFKEGVNLIYRQFKGILEKIGVKEIEALGQIFDPYKHHAVMQEEVEDKKENEIIEVFQKGYMFNNKVIRPSMVKVAK</sequence>
<dbReference type="Proteomes" id="UP000006178">
    <property type="component" value="Chromosome"/>
</dbReference>
<comment type="subcellular location">
    <subcellularLocation>
        <location evidence="1 10">Cytoplasm</location>
    </subcellularLocation>
</comment>
<dbReference type="InterPro" id="IPR009012">
    <property type="entry name" value="GrpE_head"/>
</dbReference>
<evidence type="ECO:0000256" key="13">
    <source>
        <dbReference type="SAM" id="MobiDB-lite"/>
    </source>
</evidence>
<feature type="region of interest" description="Disordered" evidence="13">
    <location>
        <begin position="1"/>
        <end position="52"/>
    </location>
</feature>
<dbReference type="GO" id="GO:0051082">
    <property type="term" value="F:unfolded protein binding"/>
    <property type="evidence" value="ECO:0007669"/>
    <property type="project" value="TreeGrafter"/>
</dbReference>
<dbReference type="GO" id="GO:0000774">
    <property type="term" value="F:adenyl-nucleotide exchange factor activity"/>
    <property type="evidence" value="ECO:0007669"/>
    <property type="project" value="InterPro"/>
</dbReference>
<dbReference type="PROSITE" id="PS01071">
    <property type="entry name" value="GRPE"/>
    <property type="match status" value="1"/>
</dbReference>
<dbReference type="InterPro" id="IPR013805">
    <property type="entry name" value="GrpE_CC"/>
</dbReference>
<dbReference type="eggNOG" id="COG0576">
    <property type="taxonomic scope" value="Bacteria"/>
</dbReference>
<evidence type="ECO:0000256" key="2">
    <source>
        <dbReference type="ARBA" id="ARBA00009054"/>
    </source>
</evidence>
<dbReference type="EMBL" id="CP003184">
    <property type="protein sequence ID" value="AFK87063.1"/>
    <property type="molecule type" value="Genomic_DNA"/>
</dbReference>
<dbReference type="SUPFAM" id="SSF51064">
    <property type="entry name" value="Head domain of nucleotide exchange factor GrpE"/>
    <property type="match status" value="1"/>
</dbReference>
<feature type="compositionally biased region" description="Basic and acidic residues" evidence="13">
    <location>
        <begin position="1"/>
        <end position="30"/>
    </location>
</feature>
<dbReference type="GO" id="GO:0042803">
    <property type="term" value="F:protein homodimerization activity"/>
    <property type="evidence" value="ECO:0007669"/>
    <property type="project" value="InterPro"/>
</dbReference>
<gene>
    <name evidence="10" type="primary">grpE</name>
    <name evidence="14" type="ordered locus">Tsac_2059</name>
</gene>
<dbReference type="Gene3D" id="2.30.22.10">
    <property type="entry name" value="Head domain of nucleotide exchange factor GrpE"/>
    <property type="match status" value="1"/>
</dbReference>
<comment type="similarity">
    <text evidence="2 10 12">Belongs to the GrpE family.</text>
</comment>
<evidence type="ECO:0000256" key="10">
    <source>
        <dbReference type="HAMAP-Rule" id="MF_01151"/>
    </source>
</evidence>
<evidence type="ECO:0000256" key="5">
    <source>
        <dbReference type="ARBA" id="ARBA00023016"/>
    </source>
</evidence>
<dbReference type="CDD" id="cd00446">
    <property type="entry name" value="GrpE"/>
    <property type="match status" value="1"/>
</dbReference>
<dbReference type="NCBIfam" id="NF010743">
    <property type="entry name" value="PRK14145.1"/>
    <property type="match status" value="1"/>
</dbReference>
<accession>I3VX18</accession>
<comment type="function">
    <text evidence="7 10 11">Participates actively in the response to hyperosmotic and heat shock by preventing the aggregation of stress-denatured proteins, in association with DnaK and GrpE. It is the nucleotide exchange factor for DnaK and may function as a thermosensor. Unfolded proteins bind initially to DnaJ; upon interaction with the DnaJ-bound protein, DnaK hydrolyzes its bound ATP, resulting in the formation of a stable complex. GrpE releases ADP from DnaK; ATP binding to DnaK triggers the release of the substrate protein, thus completing the reaction cycle. Several rounds of ATP-dependent interactions between DnaJ, DnaK and GrpE are required for fully efficient folding.</text>
</comment>
<dbReference type="AlphaFoldDB" id="I3VX18"/>
<dbReference type="PANTHER" id="PTHR21237:SF23">
    <property type="entry name" value="GRPE PROTEIN HOMOLOG, MITOCHONDRIAL"/>
    <property type="match status" value="1"/>
</dbReference>
<dbReference type="NCBIfam" id="NF010738">
    <property type="entry name" value="PRK14140.1"/>
    <property type="match status" value="1"/>
</dbReference>
<dbReference type="Pfam" id="PF01025">
    <property type="entry name" value="GrpE"/>
    <property type="match status" value="1"/>
</dbReference>
<keyword evidence="15" id="KW-1185">Reference proteome</keyword>
<evidence type="ECO:0000256" key="7">
    <source>
        <dbReference type="ARBA" id="ARBA00053401"/>
    </source>
</evidence>
<dbReference type="PRINTS" id="PR00773">
    <property type="entry name" value="GRPEPROTEIN"/>
</dbReference>
<dbReference type="GO" id="GO:0006457">
    <property type="term" value="P:protein folding"/>
    <property type="evidence" value="ECO:0007669"/>
    <property type="project" value="InterPro"/>
</dbReference>
<organism evidence="14 15">
    <name type="scientific">Thermoanaerobacterium saccharolyticum (strain DSM 8691 / JW/SL-YS485)</name>
    <dbReference type="NCBI Taxonomy" id="1094508"/>
    <lineage>
        <taxon>Bacteria</taxon>
        <taxon>Bacillati</taxon>
        <taxon>Bacillota</taxon>
        <taxon>Clostridia</taxon>
        <taxon>Thermoanaerobacterales</taxon>
        <taxon>Thermoanaerobacteraceae</taxon>
        <taxon>Thermoanaerobacterium</taxon>
    </lineage>
</organism>
<dbReference type="HAMAP" id="MF_01151">
    <property type="entry name" value="GrpE"/>
    <property type="match status" value="1"/>
</dbReference>
<name>I3VX18_THESW</name>
<dbReference type="Gene3D" id="3.90.20.20">
    <property type="match status" value="1"/>
</dbReference>
<dbReference type="PATRIC" id="fig|1094508.3.peg.2086"/>
<evidence type="ECO:0000256" key="11">
    <source>
        <dbReference type="RuleBase" id="RU000639"/>
    </source>
</evidence>
<evidence type="ECO:0000256" key="6">
    <source>
        <dbReference type="ARBA" id="ARBA00023186"/>
    </source>
</evidence>
<dbReference type="FunFam" id="2.30.22.10:FF:000001">
    <property type="entry name" value="Protein GrpE"/>
    <property type="match status" value="1"/>
</dbReference>
<evidence type="ECO:0000256" key="3">
    <source>
        <dbReference type="ARBA" id="ARBA00011738"/>
    </source>
</evidence>
<dbReference type="SUPFAM" id="SSF58014">
    <property type="entry name" value="Coiled-coil domain of nucleotide exchange factor GrpE"/>
    <property type="match status" value="1"/>
</dbReference>
<dbReference type="GO" id="GO:0005737">
    <property type="term" value="C:cytoplasm"/>
    <property type="evidence" value="ECO:0007669"/>
    <property type="project" value="UniProtKB-SubCell"/>
</dbReference>
<evidence type="ECO:0000256" key="4">
    <source>
        <dbReference type="ARBA" id="ARBA00022490"/>
    </source>
</evidence>
<evidence type="ECO:0000256" key="1">
    <source>
        <dbReference type="ARBA" id="ARBA00004496"/>
    </source>
</evidence>
<keyword evidence="6 10" id="KW-0143">Chaperone</keyword>
<dbReference type="InterPro" id="IPR000740">
    <property type="entry name" value="GrpE"/>
</dbReference>
<protein>
    <recommendedName>
        <fullName evidence="8 10">Protein GrpE</fullName>
    </recommendedName>
    <alternativeName>
        <fullName evidence="9 10">HSP-70 cofactor</fullName>
    </alternativeName>
</protein>
<dbReference type="GO" id="GO:0051087">
    <property type="term" value="F:protein-folding chaperone binding"/>
    <property type="evidence" value="ECO:0007669"/>
    <property type="project" value="InterPro"/>
</dbReference>
<evidence type="ECO:0000256" key="8">
    <source>
        <dbReference type="ARBA" id="ARBA00072274"/>
    </source>
</evidence>
<dbReference type="STRING" id="1094508.Tsac_2059"/>
<evidence type="ECO:0000256" key="12">
    <source>
        <dbReference type="RuleBase" id="RU004478"/>
    </source>
</evidence>
<dbReference type="PANTHER" id="PTHR21237">
    <property type="entry name" value="GRPE PROTEIN"/>
    <property type="match status" value="1"/>
</dbReference>
<keyword evidence="5 10" id="KW-0346">Stress response</keyword>
<reference evidence="14 15" key="1">
    <citation type="journal article" date="2014" name="Appl. Environ. Microbiol.">
        <title>Profile of Secreted Hydrolases, Associated Proteins, and SlpA in Thermoanaerobacterium saccharolyticum during the Degradation of Hemicellulose.</title>
        <authorList>
            <person name="Currie D.H."/>
            <person name="Guss A.M."/>
            <person name="Herring C.D."/>
            <person name="Giannone R.J."/>
            <person name="Johnson C.M."/>
            <person name="Lankford P.K."/>
            <person name="Brown S.D."/>
            <person name="Hettich R.L."/>
            <person name="Lynd L.R."/>
        </authorList>
    </citation>
    <scope>NUCLEOTIDE SEQUENCE [LARGE SCALE GENOMIC DNA]</scope>
    <source>
        <strain evidence="15">DSM 8691 / JW/SL-YS485</strain>
    </source>
</reference>
<evidence type="ECO:0000256" key="9">
    <source>
        <dbReference type="ARBA" id="ARBA00076414"/>
    </source>
</evidence>
<keyword evidence="4 10" id="KW-0963">Cytoplasm</keyword>
<comment type="subunit">
    <text evidence="3 10">Homodimer.</text>
</comment>
<evidence type="ECO:0000313" key="14">
    <source>
        <dbReference type="EMBL" id="AFK87063.1"/>
    </source>
</evidence>
<proteinExistence type="inferred from homology"/>